<dbReference type="Pfam" id="PF04480">
    <property type="entry name" value="DUF559"/>
    <property type="match status" value="1"/>
</dbReference>
<dbReference type="InterPro" id="IPR011335">
    <property type="entry name" value="Restrct_endonuc-II-like"/>
</dbReference>
<protein>
    <recommendedName>
        <fullName evidence="1">DUF559 domain-containing protein</fullName>
    </recommendedName>
</protein>
<gene>
    <name evidence="2" type="ORF">SAMN04489867_1985</name>
</gene>
<dbReference type="STRING" id="443156.SAMN04489867_1985"/>
<organism evidence="2 3">
    <name type="scientific">Pedococcus dokdonensis</name>
    <dbReference type="NCBI Taxonomy" id="443156"/>
    <lineage>
        <taxon>Bacteria</taxon>
        <taxon>Bacillati</taxon>
        <taxon>Actinomycetota</taxon>
        <taxon>Actinomycetes</taxon>
        <taxon>Micrococcales</taxon>
        <taxon>Intrasporangiaceae</taxon>
        <taxon>Pedococcus</taxon>
    </lineage>
</organism>
<dbReference type="InterPro" id="IPR007569">
    <property type="entry name" value="DUF559"/>
</dbReference>
<keyword evidence="3" id="KW-1185">Reference proteome</keyword>
<dbReference type="SUPFAM" id="SSF52980">
    <property type="entry name" value="Restriction endonuclease-like"/>
    <property type="match status" value="1"/>
</dbReference>
<evidence type="ECO:0000259" key="1">
    <source>
        <dbReference type="Pfam" id="PF04480"/>
    </source>
</evidence>
<accession>A0A1H0RJF1</accession>
<dbReference type="Gene3D" id="3.40.960.10">
    <property type="entry name" value="VSR Endonuclease"/>
    <property type="match status" value="1"/>
</dbReference>
<feature type="domain" description="DUF559" evidence="1">
    <location>
        <begin position="209"/>
        <end position="282"/>
    </location>
</feature>
<dbReference type="OrthoDB" id="3173471at2"/>
<evidence type="ECO:0000313" key="2">
    <source>
        <dbReference type="EMBL" id="SDP29571.1"/>
    </source>
</evidence>
<dbReference type="Proteomes" id="UP000199077">
    <property type="component" value="Chromosome I"/>
</dbReference>
<reference evidence="3" key="1">
    <citation type="submission" date="2016-10" db="EMBL/GenBank/DDBJ databases">
        <authorList>
            <person name="Varghese N."/>
            <person name="Submissions S."/>
        </authorList>
    </citation>
    <scope>NUCLEOTIDE SEQUENCE [LARGE SCALE GENOMIC DNA]</scope>
    <source>
        <strain evidence="3">DSM 22329</strain>
    </source>
</reference>
<proteinExistence type="predicted"/>
<dbReference type="AlphaFoldDB" id="A0A1H0RJF1"/>
<name>A0A1H0RJF1_9MICO</name>
<dbReference type="EMBL" id="LT629711">
    <property type="protein sequence ID" value="SDP29571.1"/>
    <property type="molecule type" value="Genomic_DNA"/>
</dbReference>
<dbReference type="RefSeq" id="WP_091784706.1">
    <property type="nucleotide sequence ID" value="NZ_LT629711.1"/>
</dbReference>
<sequence>MPSALDVSQPFIHAEARAAGLSDRALRGPSFRKVFPNVYISSAIPDTLVVTCRAALRILPSDAVFSHHTAAKLWGGAVPDDPNVHVAFNRAVSCALPGIKVHRFNDEFAKDVRRHGLPVTSPEQTVLHLARPLDLVELTACADQLVRRRVTTQTDLLTATDRYPGQGRRLARQAALLCRDRVDSSTETRMRLLMVLAGLPEPEVNHALRRPDGTVRYRLDLSFPDLRIAIEYDGRWHEDPEQKLLDEARRADLVRRGWTVIVLRAEDLFETPGATVATLHAQLTSHGLPVPSVLDDSWRRHFPWRGLVA</sequence>
<evidence type="ECO:0000313" key="3">
    <source>
        <dbReference type="Proteomes" id="UP000199077"/>
    </source>
</evidence>